<dbReference type="Gene3D" id="3.40.50.2300">
    <property type="match status" value="1"/>
</dbReference>
<dbReference type="PANTHER" id="PTHR48111:SF50">
    <property type="entry name" value="KDP OPERON TRANSCRIPTIONAL REGULATORY PROTEIN KDPE"/>
    <property type="match status" value="1"/>
</dbReference>
<evidence type="ECO:0000313" key="11">
    <source>
        <dbReference type="Proteomes" id="UP000199024"/>
    </source>
</evidence>
<evidence type="ECO:0000259" key="9">
    <source>
        <dbReference type="PROSITE" id="PS51755"/>
    </source>
</evidence>
<keyword evidence="5" id="KW-0804">Transcription</keyword>
<dbReference type="GO" id="GO:0000976">
    <property type="term" value="F:transcription cis-regulatory region binding"/>
    <property type="evidence" value="ECO:0007669"/>
    <property type="project" value="TreeGrafter"/>
</dbReference>
<keyword evidence="11" id="KW-1185">Reference proteome</keyword>
<dbReference type="Pfam" id="PF00072">
    <property type="entry name" value="Response_reg"/>
    <property type="match status" value="1"/>
</dbReference>
<protein>
    <submittedName>
        <fullName evidence="10">Two component transcriptional regulator, winged helix family</fullName>
    </submittedName>
</protein>
<accession>A0A1I6LBV4</accession>
<dbReference type="InterPro" id="IPR039420">
    <property type="entry name" value="WalR-like"/>
</dbReference>
<feature type="domain" description="Response regulatory" evidence="8">
    <location>
        <begin position="4"/>
        <end position="117"/>
    </location>
</feature>
<dbReference type="OrthoDB" id="9790454at2"/>
<dbReference type="Gene3D" id="1.10.10.10">
    <property type="entry name" value="Winged helix-like DNA-binding domain superfamily/Winged helix DNA-binding domain"/>
    <property type="match status" value="1"/>
</dbReference>
<dbReference type="PROSITE" id="PS51755">
    <property type="entry name" value="OMPR_PHOB"/>
    <property type="match status" value="1"/>
</dbReference>
<dbReference type="Proteomes" id="UP000199024">
    <property type="component" value="Unassembled WGS sequence"/>
</dbReference>
<dbReference type="CDD" id="cd00383">
    <property type="entry name" value="trans_reg_C"/>
    <property type="match status" value="1"/>
</dbReference>
<dbReference type="STRING" id="474950.SAMN05421771_0532"/>
<keyword evidence="1 6" id="KW-0597">Phosphoprotein</keyword>
<evidence type="ECO:0000256" key="7">
    <source>
        <dbReference type="PROSITE-ProRule" id="PRU01091"/>
    </source>
</evidence>
<dbReference type="Pfam" id="PF00486">
    <property type="entry name" value="Trans_reg_C"/>
    <property type="match status" value="1"/>
</dbReference>
<keyword evidence="3" id="KW-0805">Transcription regulation</keyword>
<dbReference type="SMART" id="SM00448">
    <property type="entry name" value="REC"/>
    <property type="match status" value="1"/>
</dbReference>
<dbReference type="InterPro" id="IPR036388">
    <property type="entry name" value="WH-like_DNA-bd_sf"/>
</dbReference>
<evidence type="ECO:0000256" key="6">
    <source>
        <dbReference type="PROSITE-ProRule" id="PRU00169"/>
    </source>
</evidence>
<evidence type="ECO:0000256" key="5">
    <source>
        <dbReference type="ARBA" id="ARBA00023163"/>
    </source>
</evidence>
<dbReference type="GO" id="GO:0032993">
    <property type="term" value="C:protein-DNA complex"/>
    <property type="evidence" value="ECO:0007669"/>
    <property type="project" value="TreeGrafter"/>
</dbReference>
<dbReference type="GO" id="GO:0006355">
    <property type="term" value="P:regulation of DNA-templated transcription"/>
    <property type="evidence" value="ECO:0007669"/>
    <property type="project" value="InterPro"/>
</dbReference>
<dbReference type="RefSeq" id="WP_089836357.1">
    <property type="nucleotide sequence ID" value="NZ_FOZL01000001.1"/>
</dbReference>
<evidence type="ECO:0000313" key="10">
    <source>
        <dbReference type="EMBL" id="SFS00972.1"/>
    </source>
</evidence>
<dbReference type="InterPro" id="IPR011006">
    <property type="entry name" value="CheY-like_superfamily"/>
</dbReference>
<feature type="DNA-binding region" description="OmpR/PhoB-type" evidence="7">
    <location>
        <begin position="128"/>
        <end position="226"/>
    </location>
</feature>
<keyword evidence="2" id="KW-0902">Two-component regulatory system</keyword>
<evidence type="ECO:0000259" key="8">
    <source>
        <dbReference type="PROSITE" id="PS50110"/>
    </source>
</evidence>
<feature type="modified residue" description="4-aspartylphosphate" evidence="6">
    <location>
        <position position="53"/>
    </location>
</feature>
<dbReference type="GO" id="GO:0000156">
    <property type="term" value="F:phosphorelay response regulator activity"/>
    <property type="evidence" value="ECO:0007669"/>
    <property type="project" value="TreeGrafter"/>
</dbReference>
<evidence type="ECO:0000256" key="3">
    <source>
        <dbReference type="ARBA" id="ARBA00023015"/>
    </source>
</evidence>
<sequence length="236" mass="26512">MGRKILVVDDEPQIARVLRMALESNGYDVTVARDGVDALEKFTKIAPELVITDLAMPEMDGIELTRTIRQRGQTPIIVLSVKNAEQMKVMALDEGADDYITKPFSIQELLARVRSNLRRAVPAEPEPESMIATGDFRIDVDAHVVERMGEEIHLTPKEFELLVLLARNPGRVLTHKFLLNAIWGSAGKDQPEYLRVLVAQLRKKIEPAGEAKYIRNEPWVGYRFAADPRADEAIEG</sequence>
<dbReference type="FunFam" id="3.40.50.2300:FF:000001">
    <property type="entry name" value="DNA-binding response regulator PhoB"/>
    <property type="match status" value="1"/>
</dbReference>
<evidence type="ECO:0000256" key="2">
    <source>
        <dbReference type="ARBA" id="ARBA00023012"/>
    </source>
</evidence>
<dbReference type="Gene3D" id="6.10.250.690">
    <property type="match status" value="1"/>
</dbReference>
<organism evidence="10 11">
    <name type="scientific">Granulicella pectinivorans</name>
    <dbReference type="NCBI Taxonomy" id="474950"/>
    <lineage>
        <taxon>Bacteria</taxon>
        <taxon>Pseudomonadati</taxon>
        <taxon>Acidobacteriota</taxon>
        <taxon>Terriglobia</taxon>
        <taxon>Terriglobales</taxon>
        <taxon>Acidobacteriaceae</taxon>
        <taxon>Granulicella</taxon>
    </lineage>
</organism>
<dbReference type="SUPFAM" id="SSF52172">
    <property type="entry name" value="CheY-like"/>
    <property type="match status" value="1"/>
</dbReference>
<evidence type="ECO:0000256" key="4">
    <source>
        <dbReference type="ARBA" id="ARBA00023125"/>
    </source>
</evidence>
<gene>
    <name evidence="10" type="ORF">SAMN05421771_0532</name>
</gene>
<evidence type="ECO:0000256" key="1">
    <source>
        <dbReference type="ARBA" id="ARBA00022553"/>
    </source>
</evidence>
<dbReference type="EMBL" id="FOZL01000001">
    <property type="protein sequence ID" value="SFS00972.1"/>
    <property type="molecule type" value="Genomic_DNA"/>
</dbReference>
<dbReference type="InterPro" id="IPR001867">
    <property type="entry name" value="OmpR/PhoB-type_DNA-bd"/>
</dbReference>
<dbReference type="PROSITE" id="PS50110">
    <property type="entry name" value="RESPONSE_REGULATORY"/>
    <property type="match status" value="1"/>
</dbReference>
<dbReference type="InterPro" id="IPR001789">
    <property type="entry name" value="Sig_transdc_resp-reg_receiver"/>
</dbReference>
<feature type="domain" description="OmpR/PhoB-type" evidence="9">
    <location>
        <begin position="128"/>
        <end position="226"/>
    </location>
</feature>
<dbReference type="AlphaFoldDB" id="A0A1I6LBV4"/>
<dbReference type="SMART" id="SM00862">
    <property type="entry name" value="Trans_reg_C"/>
    <property type="match status" value="1"/>
</dbReference>
<reference evidence="10 11" key="1">
    <citation type="submission" date="2016-10" db="EMBL/GenBank/DDBJ databases">
        <authorList>
            <person name="de Groot N.N."/>
        </authorList>
    </citation>
    <scope>NUCLEOTIDE SEQUENCE [LARGE SCALE GENOMIC DNA]</scope>
    <source>
        <strain evidence="10 11">DSM 21001</strain>
    </source>
</reference>
<name>A0A1I6LBV4_9BACT</name>
<dbReference type="PANTHER" id="PTHR48111">
    <property type="entry name" value="REGULATOR OF RPOS"/>
    <property type="match status" value="1"/>
</dbReference>
<dbReference type="GO" id="GO:0005829">
    <property type="term" value="C:cytosol"/>
    <property type="evidence" value="ECO:0007669"/>
    <property type="project" value="TreeGrafter"/>
</dbReference>
<keyword evidence="4 7" id="KW-0238">DNA-binding</keyword>
<proteinExistence type="predicted"/>